<feature type="compositionally biased region" description="Basic and acidic residues" evidence="1">
    <location>
        <begin position="43"/>
        <end position="59"/>
    </location>
</feature>
<evidence type="ECO:0000313" key="3">
    <source>
        <dbReference type="Proteomes" id="UP001177003"/>
    </source>
</evidence>
<name>A0AA35ZGB3_LACSI</name>
<protein>
    <submittedName>
        <fullName evidence="2">Uncharacterized protein</fullName>
    </submittedName>
</protein>
<organism evidence="2 3">
    <name type="scientific">Lactuca saligna</name>
    <name type="common">Willowleaf lettuce</name>
    <dbReference type="NCBI Taxonomy" id="75948"/>
    <lineage>
        <taxon>Eukaryota</taxon>
        <taxon>Viridiplantae</taxon>
        <taxon>Streptophyta</taxon>
        <taxon>Embryophyta</taxon>
        <taxon>Tracheophyta</taxon>
        <taxon>Spermatophyta</taxon>
        <taxon>Magnoliopsida</taxon>
        <taxon>eudicotyledons</taxon>
        <taxon>Gunneridae</taxon>
        <taxon>Pentapetalae</taxon>
        <taxon>asterids</taxon>
        <taxon>campanulids</taxon>
        <taxon>Asterales</taxon>
        <taxon>Asteraceae</taxon>
        <taxon>Cichorioideae</taxon>
        <taxon>Cichorieae</taxon>
        <taxon>Lactucinae</taxon>
        <taxon>Lactuca</taxon>
    </lineage>
</organism>
<reference evidence="2" key="1">
    <citation type="submission" date="2023-04" db="EMBL/GenBank/DDBJ databases">
        <authorList>
            <person name="Vijverberg K."/>
            <person name="Xiong W."/>
            <person name="Schranz E."/>
        </authorList>
    </citation>
    <scope>NUCLEOTIDE SEQUENCE</scope>
</reference>
<dbReference type="Proteomes" id="UP001177003">
    <property type="component" value="Chromosome 6"/>
</dbReference>
<proteinExistence type="predicted"/>
<gene>
    <name evidence="2" type="ORF">LSALG_LOCUS30593</name>
</gene>
<evidence type="ECO:0000313" key="2">
    <source>
        <dbReference type="EMBL" id="CAI9291452.1"/>
    </source>
</evidence>
<dbReference type="EMBL" id="OX465082">
    <property type="protein sequence ID" value="CAI9291452.1"/>
    <property type="molecule type" value="Genomic_DNA"/>
</dbReference>
<feature type="region of interest" description="Disordered" evidence="1">
    <location>
        <begin position="30"/>
        <end position="59"/>
    </location>
</feature>
<accession>A0AA35ZGB3</accession>
<evidence type="ECO:0000256" key="1">
    <source>
        <dbReference type="SAM" id="MobiDB-lite"/>
    </source>
</evidence>
<keyword evidence="3" id="KW-1185">Reference proteome</keyword>
<sequence>MEISAGGFGRQLPEIFEDIGDDDGLVDEDDMFDDVNNANSGGVKDKDPGFDGRSNKGDADGGKEAKFLPIRGLVVEWIVKMSKKVKKDEMSLYNLVFASKRDYGEEIWNIGSGHVLHQGSAYHFKSNTFIHVIIIDCWSSLLNKMEELRDVGSVSRLFFDTIFLAEEILGGSLSPEITQ</sequence>
<dbReference type="AlphaFoldDB" id="A0AA35ZGB3"/>